<feature type="transmembrane region" description="Helical" evidence="13">
    <location>
        <begin position="12"/>
        <end position="39"/>
    </location>
</feature>
<dbReference type="Gene3D" id="1.10.287.130">
    <property type="match status" value="1"/>
</dbReference>
<dbReference type="InterPro" id="IPR003660">
    <property type="entry name" value="HAMP_dom"/>
</dbReference>
<evidence type="ECO:0000313" key="20">
    <source>
        <dbReference type="Proteomes" id="UP000618445"/>
    </source>
</evidence>
<evidence type="ECO:0000259" key="14">
    <source>
        <dbReference type="PROSITE" id="PS50109"/>
    </source>
</evidence>
<dbReference type="PROSITE" id="PS50112">
    <property type="entry name" value="PAS"/>
    <property type="match status" value="2"/>
</dbReference>
<feature type="domain" description="HAMP" evidence="18">
    <location>
        <begin position="384"/>
        <end position="436"/>
    </location>
</feature>
<dbReference type="InterPro" id="IPR004358">
    <property type="entry name" value="Sig_transdc_His_kin-like_C"/>
</dbReference>
<dbReference type="InterPro" id="IPR011006">
    <property type="entry name" value="CheY-like_superfamily"/>
</dbReference>
<dbReference type="SUPFAM" id="SSF47384">
    <property type="entry name" value="Homodimeric domain of signal transducing histidine kinase"/>
    <property type="match status" value="1"/>
</dbReference>
<dbReference type="Pfam" id="PF02743">
    <property type="entry name" value="dCache_1"/>
    <property type="match status" value="1"/>
</dbReference>
<dbReference type="PRINTS" id="PR00344">
    <property type="entry name" value="BCTRLSENSOR"/>
</dbReference>
<feature type="modified residue" description="4-aspartylphosphate" evidence="12">
    <location>
        <position position="1325"/>
    </location>
</feature>
<evidence type="ECO:0000256" key="6">
    <source>
        <dbReference type="ARBA" id="ARBA00022679"/>
    </source>
</evidence>
<keyword evidence="7 13" id="KW-0812">Transmembrane</keyword>
<accession>A0ABR8C807</accession>
<keyword evidence="9 13" id="KW-1133">Transmembrane helix</keyword>
<evidence type="ECO:0000256" key="13">
    <source>
        <dbReference type="SAM" id="Phobius"/>
    </source>
</evidence>
<evidence type="ECO:0000256" key="10">
    <source>
        <dbReference type="ARBA" id="ARBA00023012"/>
    </source>
</evidence>
<dbReference type="SUPFAM" id="SSF55874">
    <property type="entry name" value="ATPase domain of HSP90 chaperone/DNA topoisomerase II/histidine kinase"/>
    <property type="match status" value="1"/>
</dbReference>
<dbReference type="PROSITE" id="PS50113">
    <property type="entry name" value="PAC"/>
    <property type="match status" value="4"/>
</dbReference>
<dbReference type="SMART" id="SM00304">
    <property type="entry name" value="HAMP"/>
    <property type="match status" value="1"/>
</dbReference>
<evidence type="ECO:0000259" key="18">
    <source>
        <dbReference type="PROSITE" id="PS50885"/>
    </source>
</evidence>
<evidence type="ECO:0000259" key="15">
    <source>
        <dbReference type="PROSITE" id="PS50110"/>
    </source>
</evidence>
<dbReference type="InterPro" id="IPR000700">
    <property type="entry name" value="PAS-assoc_C"/>
</dbReference>
<dbReference type="SUPFAM" id="SSF52172">
    <property type="entry name" value="CheY-like"/>
    <property type="match status" value="1"/>
</dbReference>
<dbReference type="EC" id="2.7.13.3" evidence="3"/>
<keyword evidence="5 12" id="KW-0597">Phosphoprotein</keyword>
<dbReference type="InterPro" id="IPR033479">
    <property type="entry name" value="dCache_1"/>
</dbReference>
<dbReference type="InterPro" id="IPR005467">
    <property type="entry name" value="His_kinase_dom"/>
</dbReference>
<feature type="domain" description="PAS" evidence="16">
    <location>
        <begin position="580"/>
        <end position="656"/>
    </location>
</feature>
<feature type="domain" description="PAC" evidence="17">
    <location>
        <begin position="917"/>
        <end position="969"/>
    </location>
</feature>
<dbReference type="InterPro" id="IPR003661">
    <property type="entry name" value="HisK_dim/P_dom"/>
</dbReference>
<dbReference type="RefSeq" id="WP_190577777.1">
    <property type="nucleotide sequence ID" value="NZ_CAWPQU010000002.1"/>
</dbReference>
<dbReference type="PROSITE" id="PS50109">
    <property type="entry name" value="HIS_KIN"/>
    <property type="match status" value="1"/>
</dbReference>
<evidence type="ECO:0000256" key="8">
    <source>
        <dbReference type="ARBA" id="ARBA00022777"/>
    </source>
</evidence>
<dbReference type="InterPro" id="IPR035965">
    <property type="entry name" value="PAS-like_dom_sf"/>
</dbReference>
<feature type="domain" description="PAC" evidence="17">
    <location>
        <begin position="659"/>
        <end position="710"/>
    </location>
</feature>
<reference evidence="19 20" key="1">
    <citation type="journal article" date="2020" name="ISME J.">
        <title>Comparative genomics reveals insights into cyanobacterial evolution and habitat adaptation.</title>
        <authorList>
            <person name="Chen M.Y."/>
            <person name="Teng W.K."/>
            <person name="Zhao L."/>
            <person name="Hu C.X."/>
            <person name="Zhou Y.K."/>
            <person name="Han B.P."/>
            <person name="Song L.R."/>
            <person name="Shu W.S."/>
        </authorList>
    </citation>
    <scope>NUCLEOTIDE SEQUENCE [LARGE SCALE GENOMIC DNA]</scope>
    <source>
        <strain evidence="19 20">FACHB-1050</strain>
    </source>
</reference>
<feature type="domain" description="Response regulatory" evidence="15">
    <location>
        <begin position="1275"/>
        <end position="1391"/>
    </location>
</feature>
<feature type="domain" description="PAS" evidence="16">
    <location>
        <begin position="471"/>
        <end position="524"/>
    </location>
</feature>
<dbReference type="Pfam" id="PF00672">
    <property type="entry name" value="HAMP"/>
    <property type="match status" value="1"/>
</dbReference>
<dbReference type="Pfam" id="PF02518">
    <property type="entry name" value="HATPase_c"/>
    <property type="match status" value="1"/>
</dbReference>
<dbReference type="EMBL" id="JACJQY010000010">
    <property type="protein sequence ID" value="MBD2316902.1"/>
    <property type="molecule type" value="Genomic_DNA"/>
</dbReference>
<dbReference type="NCBIfam" id="TIGR00229">
    <property type="entry name" value="sensory_box"/>
    <property type="match status" value="4"/>
</dbReference>
<name>A0ABR8C807_9CYAN</name>
<dbReference type="Gene3D" id="3.30.565.10">
    <property type="entry name" value="Histidine kinase-like ATPase, C-terminal domain"/>
    <property type="match status" value="1"/>
</dbReference>
<keyword evidence="4" id="KW-1003">Cell membrane</keyword>
<dbReference type="Gene3D" id="2.10.70.100">
    <property type="match status" value="2"/>
</dbReference>
<evidence type="ECO:0000259" key="16">
    <source>
        <dbReference type="PROSITE" id="PS50112"/>
    </source>
</evidence>
<dbReference type="CDD" id="cd00130">
    <property type="entry name" value="PAS"/>
    <property type="match status" value="3"/>
</dbReference>
<dbReference type="SMART" id="SM00448">
    <property type="entry name" value="REC"/>
    <property type="match status" value="1"/>
</dbReference>
<comment type="subcellular location">
    <subcellularLocation>
        <location evidence="2">Cell membrane</location>
        <topology evidence="2">Multi-pass membrane protein</topology>
    </subcellularLocation>
</comment>
<feature type="domain" description="PAC" evidence="17">
    <location>
        <begin position="527"/>
        <end position="579"/>
    </location>
</feature>
<comment type="catalytic activity">
    <reaction evidence="1">
        <text>ATP + protein L-histidine = ADP + protein N-phospho-L-histidine.</text>
        <dbReference type="EC" id="2.7.13.3"/>
    </reaction>
</comment>
<dbReference type="SMART" id="SM00387">
    <property type="entry name" value="HATPase_c"/>
    <property type="match status" value="1"/>
</dbReference>
<dbReference type="PANTHER" id="PTHR45339:SF1">
    <property type="entry name" value="HYBRID SIGNAL TRANSDUCTION HISTIDINE KINASE J"/>
    <property type="match status" value="1"/>
</dbReference>
<dbReference type="InterPro" id="IPR036097">
    <property type="entry name" value="HisK_dim/P_sf"/>
</dbReference>
<evidence type="ECO:0000256" key="1">
    <source>
        <dbReference type="ARBA" id="ARBA00000085"/>
    </source>
</evidence>
<sequence>MSISHKRTLFSKVPLSLVLTVPFVTLVVGTVTLVSYLSYQSGQQAIANLAHQLLRQTSERVSDRLDNYLQRSQQIVAANQLAVKQGTLNLENQEQLREQLWQQIILNPSLLASSFWSEAGTVDGYLRIASKEVLQLAEKVTGKTIPLGSIFFNEIIPNQRRYYTVDAQGKPSQLFLQFNDDFRNSAWYKQARAIGRQSWTPISLARVIPMLQIVAVAPVIDDNGKFYGFFTANYFLSDISLFLSQLKFTTTGQIFIIERSGELVATSVAAEASGLKQFNGKFTRLTAINSQDRLTREVSKQLLQQFGSFDSLKESRQFDLNIEGYRQFVQITPYQDKYGLNWQVVTIIPESDFITEIQANAYRTGFLCISALIVSVGIGIWTSRRIGRSLSHLTQATKSFAEKRLDQPIPDTHITEVQILKEALHQMMLDLRSADQMRLNYELDLERKVAEKTIALTEAQRIARIGSWEFDVATGISTWSAQQFQILGFDPNVPLPNYANFFDLLPPDDQPKLREVVEEAIAHGTPYTVEHGIIRPDGSICYIISRGEAICDEQGQVIKLVGTITDISDRKQVEIALKQSETRFLEISESSPANIYILVMRVDGFFYFEHMSRAIEVIHELTVEEVLADASILLNCIHPDDVAGYQDAVQHSFETLQPFFHEWRIINPSGVIKWIKGSSRPKMRDNGDIAWYGVVIDISARKQAEIALQVSESRFREIAASSPGAIYILLACVDGSIKFEYMSAIFEEIHEIKTELILNNASIYLDQIHPQDRDGYYKASADSKANLQPFHHEWRIITPSGKLKWLQANSRPVLQENGDIAWHGVILDVTARKQTEELLQKSETALIEAQRIAHIGNWSFDIQSQKITWSKELFHMFGLDPNQPEPSYADYLQLIYADDRVTLQKYIERAIADGTPYSIDYRIISPDGSIRYHEGRAEVEINDQGQVVRLFGTNLDITERKQFATELAKAKDKAEADTKAKSIFLANMSHEIRTPMNGVLGMAELLETTDLTEEQADFVQTIRDSGEALLTVINDILDFSKIESGRLELEEWEFVLEDVVSGVCKLLENQANDKNITLQYAITPEIPIIVIGDYIRLRQILLNIVGNAVKFTKQGRVLISVTGQPLGIKYSLLKGKEAKSPDSPEREGLGVREKYQLKFAITDTGIGIKGDRINQLFQPFTQADASVSRKYGGTGLGLAISKRLVELMDGTIWVESFGQVGGYPPADWQPSLENQGSTFHFAIIFSTSEKIRQPLESSIKKIAIDQQFAEKLPLRILLVEDNQVNQMVACALLKKLGYEVANIATNGLEALQALRNHTYDLILMDLQMPGMDGLTTTKIIRNELMSQVKIVAMTADVMPADRQACIDAGMNDYVSKPINIQEIMRVVSSLQ</sequence>
<dbReference type="PANTHER" id="PTHR45339">
    <property type="entry name" value="HYBRID SIGNAL TRANSDUCTION HISTIDINE KINASE J"/>
    <property type="match status" value="1"/>
</dbReference>
<dbReference type="Gene3D" id="3.30.450.20">
    <property type="entry name" value="PAS domain"/>
    <property type="match status" value="5"/>
</dbReference>
<organism evidence="19 20">
    <name type="scientific">Phormidium tenue FACHB-1050</name>
    <dbReference type="NCBI Taxonomy" id="2692857"/>
    <lineage>
        <taxon>Bacteria</taxon>
        <taxon>Bacillati</taxon>
        <taxon>Cyanobacteriota</taxon>
        <taxon>Cyanophyceae</taxon>
        <taxon>Oscillatoriophycideae</taxon>
        <taxon>Oscillatoriales</taxon>
        <taxon>Oscillatoriaceae</taxon>
        <taxon>Phormidium</taxon>
    </lineage>
</organism>
<dbReference type="CDD" id="cd16922">
    <property type="entry name" value="HATPase_EvgS-ArcB-TorS-like"/>
    <property type="match status" value="1"/>
</dbReference>
<dbReference type="CDD" id="cd18773">
    <property type="entry name" value="PDC1_HK_sensor"/>
    <property type="match status" value="1"/>
</dbReference>
<gene>
    <name evidence="19" type="ORF">H6G05_08585</name>
</gene>
<evidence type="ECO:0000313" key="19">
    <source>
        <dbReference type="EMBL" id="MBD2316902.1"/>
    </source>
</evidence>
<dbReference type="InterPro" id="IPR013655">
    <property type="entry name" value="PAS_fold_3"/>
</dbReference>
<dbReference type="Gene3D" id="6.10.340.10">
    <property type="match status" value="1"/>
</dbReference>
<evidence type="ECO:0000256" key="7">
    <source>
        <dbReference type="ARBA" id="ARBA00022692"/>
    </source>
</evidence>
<feature type="domain" description="PAC" evidence="17">
    <location>
        <begin position="790"/>
        <end position="841"/>
    </location>
</feature>
<evidence type="ECO:0000256" key="4">
    <source>
        <dbReference type="ARBA" id="ARBA00022475"/>
    </source>
</evidence>
<dbReference type="Pfam" id="PF00512">
    <property type="entry name" value="HisKA"/>
    <property type="match status" value="1"/>
</dbReference>
<dbReference type="SMART" id="SM00388">
    <property type="entry name" value="HisKA"/>
    <property type="match status" value="1"/>
</dbReference>
<evidence type="ECO:0000256" key="9">
    <source>
        <dbReference type="ARBA" id="ARBA00022989"/>
    </source>
</evidence>
<evidence type="ECO:0000256" key="11">
    <source>
        <dbReference type="ARBA" id="ARBA00023136"/>
    </source>
</evidence>
<dbReference type="SUPFAM" id="SSF55785">
    <property type="entry name" value="PYP-like sensor domain (PAS domain)"/>
    <property type="match status" value="4"/>
</dbReference>
<dbReference type="Gene3D" id="3.40.50.2300">
    <property type="match status" value="1"/>
</dbReference>
<feature type="domain" description="Histidine kinase" evidence="14">
    <location>
        <begin position="987"/>
        <end position="1216"/>
    </location>
</feature>
<evidence type="ECO:0000256" key="12">
    <source>
        <dbReference type="PROSITE-ProRule" id="PRU00169"/>
    </source>
</evidence>
<dbReference type="InterPro" id="IPR001789">
    <property type="entry name" value="Sig_transdc_resp-reg_receiver"/>
</dbReference>
<comment type="caution">
    <text evidence="19">The sequence shown here is derived from an EMBL/GenBank/DDBJ whole genome shotgun (WGS) entry which is preliminary data.</text>
</comment>
<dbReference type="PROSITE" id="PS50110">
    <property type="entry name" value="RESPONSE_REGULATORY"/>
    <property type="match status" value="1"/>
</dbReference>
<dbReference type="InterPro" id="IPR036890">
    <property type="entry name" value="HATPase_C_sf"/>
</dbReference>
<keyword evidence="11 13" id="KW-0472">Membrane</keyword>
<evidence type="ECO:0000256" key="5">
    <source>
        <dbReference type="ARBA" id="ARBA00022553"/>
    </source>
</evidence>
<evidence type="ECO:0000259" key="17">
    <source>
        <dbReference type="PROSITE" id="PS50113"/>
    </source>
</evidence>
<dbReference type="Proteomes" id="UP000618445">
    <property type="component" value="Unassembled WGS sequence"/>
</dbReference>
<dbReference type="InterPro" id="IPR000014">
    <property type="entry name" value="PAS"/>
</dbReference>
<dbReference type="CDD" id="cd17546">
    <property type="entry name" value="REC_hyHK_CKI1_RcsC-like"/>
    <property type="match status" value="1"/>
</dbReference>
<dbReference type="SMART" id="SM00091">
    <property type="entry name" value="PAS"/>
    <property type="match status" value="3"/>
</dbReference>
<protein>
    <recommendedName>
        <fullName evidence="3">histidine kinase</fullName>
        <ecNumber evidence="3">2.7.13.3</ecNumber>
    </recommendedName>
</protein>
<dbReference type="CDD" id="cd00082">
    <property type="entry name" value="HisKA"/>
    <property type="match status" value="1"/>
</dbReference>
<keyword evidence="20" id="KW-1185">Reference proteome</keyword>
<dbReference type="PROSITE" id="PS50885">
    <property type="entry name" value="HAMP"/>
    <property type="match status" value="1"/>
</dbReference>
<feature type="transmembrane region" description="Helical" evidence="13">
    <location>
        <begin position="361"/>
        <end position="381"/>
    </location>
</feature>
<dbReference type="InterPro" id="IPR003594">
    <property type="entry name" value="HATPase_dom"/>
</dbReference>
<keyword evidence="6" id="KW-0808">Transferase</keyword>
<keyword evidence="8" id="KW-0418">Kinase</keyword>
<keyword evidence="10" id="KW-0902">Two-component regulatory system</keyword>
<dbReference type="Pfam" id="PF00072">
    <property type="entry name" value="Response_reg"/>
    <property type="match status" value="1"/>
</dbReference>
<evidence type="ECO:0000256" key="3">
    <source>
        <dbReference type="ARBA" id="ARBA00012438"/>
    </source>
</evidence>
<proteinExistence type="predicted"/>
<evidence type="ECO:0000256" key="2">
    <source>
        <dbReference type="ARBA" id="ARBA00004651"/>
    </source>
</evidence>
<dbReference type="SMART" id="SM00086">
    <property type="entry name" value="PAC"/>
    <property type="match status" value="4"/>
</dbReference>
<dbReference type="InterPro" id="IPR001610">
    <property type="entry name" value="PAC"/>
</dbReference>
<dbReference type="Pfam" id="PF08447">
    <property type="entry name" value="PAS_3"/>
    <property type="match status" value="4"/>
</dbReference>